<gene>
    <name evidence="7" type="ORF">D5086_0000196290</name>
</gene>
<dbReference type="EMBL" id="RCHU01000641">
    <property type="protein sequence ID" value="TKR99240.1"/>
    <property type="molecule type" value="Genomic_DNA"/>
</dbReference>
<keyword evidence="3" id="KW-0804">Transcription</keyword>
<accession>A0A4U5PQU6</accession>
<evidence type="ECO:0000256" key="4">
    <source>
        <dbReference type="ARBA" id="ARBA00023242"/>
    </source>
</evidence>
<dbReference type="SMART" id="SM00353">
    <property type="entry name" value="HLH"/>
    <property type="match status" value="1"/>
</dbReference>
<feature type="domain" description="BHLH" evidence="6">
    <location>
        <begin position="175"/>
        <end position="224"/>
    </location>
</feature>
<dbReference type="PROSITE" id="PS50888">
    <property type="entry name" value="BHLH"/>
    <property type="match status" value="1"/>
</dbReference>
<evidence type="ECO:0000256" key="1">
    <source>
        <dbReference type="ARBA" id="ARBA00004123"/>
    </source>
</evidence>
<name>A0A4U5PQU6_POPAL</name>
<comment type="caution">
    <text evidence="7">The sequence shown here is derived from an EMBL/GenBank/DDBJ whole genome shotgun (WGS) entry which is preliminary data.</text>
</comment>
<keyword evidence="4" id="KW-0539">Nucleus</keyword>
<dbReference type="GO" id="GO:0046983">
    <property type="term" value="F:protein dimerization activity"/>
    <property type="evidence" value="ECO:0007669"/>
    <property type="project" value="InterPro"/>
</dbReference>
<evidence type="ECO:0000313" key="7">
    <source>
        <dbReference type="EMBL" id="TKR99240.1"/>
    </source>
</evidence>
<comment type="subcellular location">
    <subcellularLocation>
        <location evidence="1">Nucleus</location>
    </subcellularLocation>
</comment>
<dbReference type="Pfam" id="PF00010">
    <property type="entry name" value="HLH"/>
    <property type="match status" value="1"/>
</dbReference>
<sequence>MEINGHDFLEELIALSRESWQPTPNYPAEMNELFSGSFNHGCFEEIPATLPQTSFCPEGLISSPLKQDFNNYYFNEVFCPFGDEFSAPQFTDEFSSAPQFTDSSYNTLDTPPFPVQDDTPMSMMEDEELGLLANDQQNLQMQGTCKVEPIQSPEVSAFNAGICPERKIRGKKMEGQPSKNLMAERRRRKRLNDRLSMLRSIVPKISKMDRTSILGDTIDYMKELLERINNLQQEIEVGSEELKMISIFKDTKPNEIVVRNSPKFEVERRNEDTRIDICCATKPGLLLSSVTTLETLGLEIQQCVISCFNDFTMQASCSEELEQRALISSEDIKQALFRNAGYGGRCL</sequence>
<evidence type="ECO:0000256" key="5">
    <source>
        <dbReference type="SAM" id="Coils"/>
    </source>
</evidence>
<dbReference type="GO" id="GO:0005634">
    <property type="term" value="C:nucleus"/>
    <property type="evidence" value="ECO:0007669"/>
    <property type="project" value="UniProtKB-SubCell"/>
</dbReference>
<evidence type="ECO:0000259" key="6">
    <source>
        <dbReference type="PROSITE" id="PS50888"/>
    </source>
</evidence>
<dbReference type="InterPro" id="IPR051358">
    <property type="entry name" value="TF_AMS/ICE1/BHLH6-like"/>
</dbReference>
<dbReference type="InterPro" id="IPR011598">
    <property type="entry name" value="bHLH_dom"/>
</dbReference>
<protein>
    <submittedName>
        <fullName evidence="7">Transcription factor bHLH93-like</fullName>
    </submittedName>
</protein>
<evidence type="ECO:0000256" key="2">
    <source>
        <dbReference type="ARBA" id="ARBA00023015"/>
    </source>
</evidence>
<proteinExistence type="predicted"/>
<dbReference type="InterPro" id="IPR036638">
    <property type="entry name" value="HLH_DNA-bd_sf"/>
</dbReference>
<reference evidence="7" key="1">
    <citation type="submission" date="2018-10" db="EMBL/GenBank/DDBJ databases">
        <title>Population genomic analysis revealed the cold adaptation of white poplar.</title>
        <authorList>
            <person name="Liu Y.-J."/>
        </authorList>
    </citation>
    <scope>NUCLEOTIDE SEQUENCE [LARGE SCALE GENOMIC DNA]</scope>
    <source>
        <strain evidence="7">PAL-ZL1</strain>
    </source>
</reference>
<evidence type="ECO:0000256" key="3">
    <source>
        <dbReference type="ARBA" id="ARBA00023163"/>
    </source>
</evidence>
<dbReference type="GO" id="GO:0003700">
    <property type="term" value="F:DNA-binding transcription factor activity"/>
    <property type="evidence" value="ECO:0007669"/>
    <property type="project" value="TreeGrafter"/>
</dbReference>
<keyword evidence="5" id="KW-0175">Coiled coil</keyword>
<dbReference type="PANTHER" id="PTHR31945">
    <property type="entry name" value="TRANSCRIPTION FACTOR SCREAM2-RELATED"/>
    <property type="match status" value="1"/>
</dbReference>
<dbReference type="InterPro" id="IPR054502">
    <property type="entry name" value="bHLH-TF_ACT-like_plant"/>
</dbReference>
<dbReference type="Gene3D" id="4.10.280.10">
    <property type="entry name" value="Helix-loop-helix DNA-binding domain"/>
    <property type="match status" value="1"/>
</dbReference>
<dbReference type="SUPFAM" id="SSF47459">
    <property type="entry name" value="HLH, helix-loop-helix DNA-binding domain"/>
    <property type="match status" value="1"/>
</dbReference>
<keyword evidence="2" id="KW-0805">Transcription regulation</keyword>
<dbReference type="STRING" id="43335.A0A4U5PQU6"/>
<dbReference type="Pfam" id="PF22754">
    <property type="entry name" value="bHLH-TF_ACT-like_plant"/>
    <property type="match status" value="1"/>
</dbReference>
<organism evidence="7">
    <name type="scientific">Populus alba</name>
    <name type="common">White poplar</name>
    <dbReference type="NCBI Taxonomy" id="43335"/>
    <lineage>
        <taxon>Eukaryota</taxon>
        <taxon>Viridiplantae</taxon>
        <taxon>Streptophyta</taxon>
        <taxon>Embryophyta</taxon>
        <taxon>Tracheophyta</taxon>
        <taxon>Spermatophyta</taxon>
        <taxon>Magnoliopsida</taxon>
        <taxon>eudicotyledons</taxon>
        <taxon>Gunneridae</taxon>
        <taxon>Pentapetalae</taxon>
        <taxon>rosids</taxon>
        <taxon>fabids</taxon>
        <taxon>Malpighiales</taxon>
        <taxon>Salicaceae</taxon>
        <taxon>Saliceae</taxon>
        <taxon>Populus</taxon>
    </lineage>
</organism>
<dbReference type="PANTHER" id="PTHR31945:SF133">
    <property type="entry name" value="BHLH DOMAIN-CONTAINING PROTEIN"/>
    <property type="match status" value="1"/>
</dbReference>
<dbReference type="GO" id="GO:0043565">
    <property type="term" value="F:sequence-specific DNA binding"/>
    <property type="evidence" value="ECO:0007669"/>
    <property type="project" value="TreeGrafter"/>
</dbReference>
<feature type="coiled-coil region" evidence="5">
    <location>
        <begin position="214"/>
        <end position="241"/>
    </location>
</feature>
<dbReference type="AlphaFoldDB" id="A0A4U5PQU6"/>